<name>F8D7I8_HALXS</name>
<gene>
    <name evidence="2" type="ordered locus">Halxa_1648</name>
</gene>
<feature type="region of interest" description="Disordered" evidence="1">
    <location>
        <begin position="1"/>
        <end position="21"/>
    </location>
</feature>
<dbReference type="Proteomes" id="UP000006794">
    <property type="component" value="Chromosome"/>
</dbReference>
<evidence type="ECO:0000313" key="2">
    <source>
        <dbReference type="EMBL" id="AEH36280.1"/>
    </source>
</evidence>
<keyword evidence="3" id="KW-1185">Reference proteome</keyword>
<reference evidence="2 3" key="1">
    <citation type="journal article" date="2012" name="Stand. Genomic Sci.">
        <title>Complete genome sequence of Halopiger xanaduensis type strain (SH-6(T)).</title>
        <authorList>
            <person name="Anderson I."/>
            <person name="Tindall B.J."/>
            <person name="Rohde M."/>
            <person name="Lucas S."/>
            <person name="Han J."/>
            <person name="Lapidus A."/>
            <person name="Cheng J.F."/>
            <person name="Goodwin L."/>
            <person name="Pitluck S."/>
            <person name="Peters L."/>
            <person name="Pati A."/>
            <person name="Mikhailova N."/>
            <person name="Pagani I."/>
            <person name="Teshima H."/>
            <person name="Han C."/>
            <person name="Tapia R."/>
            <person name="Land M."/>
            <person name="Woyke T."/>
            <person name="Klenk H.P."/>
            <person name="Kyrpides N."/>
            <person name="Ivanova N."/>
        </authorList>
    </citation>
    <scope>NUCLEOTIDE SEQUENCE [LARGE SCALE GENOMIC DNA]</scope>
    <source>
        <strain evidence="3">DSM 18323 / JCM 14033 / SH-6</strain>
    </source>
</reference>
<protein>
    <submittedName>
        <fullName evidence="2">Zn-finger protein-like protein</fullName>
    </submittedName>
</protein>
<dbReference type="RefSeq" id="WP_013879174.1">
    <property type="nucleotide sequence ID" value="NC_015666.1"/>
</dbReference>
<organism evidence="2 3">
    <name type="scientific">Halopiger xanaduensis (strain DSM 18323 / JCM 14033 / SH-6)</name>
    <dbReference type="NCBI Taxonomy" id="797210"/>
    <lineage>
        <taxon>Archaea</taxon>
        <taxon>Methanobacteriati</taxon>
        <taxon>Methanobacteriota</taxon>
        <taxon>Stenosarchaea group</taxon>
        <taxon>Halobacteria</taxon>
        <taxon>Halobacteriales</taxon>
        <taxon>Natrialbaceae</taxon>
        <taxon>Halopiger</taxon>
    </lineage>
</organism>
<proteinExistence type="predicted"/>
<dbReference type="PANTHER" id="PTHR42195">
    <property type="entry name" value="UCP015877 FAMILY PROTEIN"/>
    <property type="match status" value="1"/>
</dbReference>
<dbReference type="OrthoDB" id="23364at2157"/>
<dbReference type="HOGENOM" id="CLU_110112_0_0_2"/>
<dbReference type="AlphaFoldDB" id="F8D7I8"/>
<dbReference type="Pfam" id="PF19769">
    <property type="entry name" value="CPxCG_zf"/>
    <property type="match status" value="1"/>
</dbReference>
<sequence length="224" mass="24855">MSDTSSSEIPDRVPTPCPSCSPELETVHEVLTASEGGGTVTVRCSECGHVHKVQPEQEREVTLDVVVSQDDESFTANVTTPEDETVEVGDEFILETEEVLSTVRVTSVELEGHRRVEEAPVDEIATVWSREVDNVAVNVTVHPQDGRRDDSRSITVHVPGDYEFEVGAVEEFGDDEIEIDAFVVRDDATGYDRDRYEMEGDTVLAKDAKRVYAYDQTTSAWSAW</sequence>
<dbReference type="PANTHER" id="PTHR42195:SF1">
    <property type="entry name" value="ZINC FINGER PROTEIN"/>
    <property type="match status" value="1"/>
</dbReference>
<dbReference type="eggNOG" id="arCOG02680">
    <property type="taxonomic scope" value="Archaea"/>
</dbReference>
<accession>F8D7I8</accession>
<dbReference type="PIRSF" id="PIRSF015877">
    <property type="entry name" value="UCP015877"/>
    <property type="match status" value="1"/>
</dbReference>
<evidence type="ECO:0000256" key="1">
    <source>
        <dbReference type="SAM" id="MobiDB-lite"/>
    </source>
</evidence>
<dbReference type="GeneID" id="10796617"/>
<dbReference type="KEGG" id="hxa:Halxa_1648"/>
<dbReference type="InterPro" id="IPR012041">
    <property type="entry name" value="Znf_CPxCG-like"/>
</dbReference>
<evidence type="ECO:0000313" key="3">
    <source>
        <dbReference type="Proteomes" id="UP000006794"/>
    </source>
</evidence>
<dbReference type="STRING" id="797210.Halxa_1648"/>
<dbReference type="EMBL" id="CP002839">
    <property type="protein sequence ID" value="AEH36280.1"/>
    <property type="molecule type" value="Genomic_DNA"/>
</dbReference>